<feature type="compositionally biased region" description="Pro residues" evidence="1">
    <location>
        <begin position="129"/>
        <end position="142"/>
    </location>
</feature>
<name>A0A8J3CGS9_9PSEU</name>
<feature type="compositionally biased region" description="Low complexity" evidence="1">
    <location>
        <begin position="8"/>
        <end position="17"/>
    </location>
</feature>
<evidence type="ECO:0000313" key="4">
    <source>
        <dbReference type="Proteomes" id="UP000637578"/>
    </source>
</evidence>
<comment type="caution">
    <text evidence="3">The sequence shown here is derived from an EMBL/GenBank/DDBJ whole genome shotgun (WGS) entry which is preliminary data.</text>
</comment>
<dbReference type="RefSeq" id="WP_189058507.1">
    <property type="nucleotide sequence ID" value="NZ_BMMK01000014.1"/>
</dbReference>
<feature type="compositionally biased region" description="Basic and acidic residues" evidence="1">
    <location>
        <begin position="24"/>
        <end position="41"/>
    </location>
</feature>
<reference evidence="3" key="1">
    <citation type="journal article" date="2014" name="Int. J. Syst. Evol. Microbiol.">
        <title>Complete genome sequence of Corynebacterium casei LMG S-19264T (=DSM 44701T), isolated from a smear-ripened cheese.</title>
        <authorList>
            <consortium name="US DOE Joint Genome Institute (JGI-PGF)"/>
            <person name="Walter F."/>
            <person name="Albersmeier A."/>
            <person name="Kalinowski J."/>
            <person name="Ruckert C."/>
        </authorList>
    </citation>
    <scope>NUCLEOTIDE SEQUENCE</scope>
    <source>
        <strain evidence="3">CGMCC 4.5737</strain>
    </source>
</reference>
<feature type="region of interest" description="Disordered" evidence="1">
    <location>
        <begin position="243"/>
        <end position="266"/>
    </location>
</feature>
<keyword evidence="4" id="KW-1185">Reference proteome</keyword>
<accession>A0A8J3CGS9</accession>
<feature type="compositionally biased region" description="Low complexity" evidence="1">
    <location>
        <begin position="181"/>
        <end position="195"/>
    </location>
</feature>
<gene>
    <name evidence="3" type="ORF">GCM10012275_32490</name>
</gene>
<evidence type="ECO:0000256" key="1">
    <source>
        <dbReference type="SAM" id="MobiDB-lite"/>
    </source>
</evidence>
<keyword evidence="2" id="KW-1133">Transmembrane helix</keyword>
<reference evidence="3" key="2">
    <citation type="submission" date="2020-09" db="EMBL/GenBank/DDBJ databases">
        <authorList>
            <person name="Sun Q."/>
            <person name="Zhou Y."/>
        </authorList>
    </citation>
    <scope>NUCLEOTIDE SEQUENCE</scope>
    <source>
        <strain evidence="3">CGMCC 4.5737</strain>
    </source>
</reference>
<dbReference type="AlphaFoldDB" id="A0A8J3CGS9"/>
<sequence>MNRGQEWTGPRRTGPGRARYRQTYLDRKPARVGPAEDRPGEGESAGLRSFDLGTVPASVTPPRSWRRAAWFSVSASCAVLAALTAIGSTVVPTRSHQRLEGMPGYPSAFPFPSHPDFAPVPADRHRRLPPPARTPAPAPGMPLPASSADTETDTSEQGITPEFSGPDTYSPIESAPGLTESGSSRPGSPHHSTLSSPPPSGPTNTTNPSTSSIIPELDRATTNFYGSVAHGVEDVYGLLGDKISGGNPTRRPEPANLATSNRRETDRGSWFVEPDHVAASRERAAVASGWALINGYRSVTLRVHR</sequence>
<dbReference type="Proteomes" id="UP000637578">
    <property type="component" value="Unassembled WGS sequence"/>
</dbReference>
<dbReference type="EMBL" id="BMMK01000014">
    <property type="protein sequence ID" value="GGM58810.1"/>
    <property type="molecule type" value="Genomic_DNA"/>
</dbReference>
<feature type="compositionally biased region" description="Low complexity" evidence="1">
    <location>
        <begin position="202"/>
        <end position="213"/>
    </location>
</feature>
<protein>
    <submittedName>
        <fullName evidence="3">Uncharacterized protein</fullName>
    </submittedName>
</protein>
<evidence type="ECO:0000313" key="3">
    <source>
        <dbReference type="EMBL" id="GGM58810.1"/>
    </source>
</evidence>
<proteinExistence type="predicted"/>
<keyword evidence="2" id="KW-0812">Transmembrane</keyword>
<feature type="region of interest" description="Disordered" evidence="1">
    <location>
        <begin position="113"/>
        <end position="213"/>
    </location>
</feature>
<feature type="region of interest" description="Disordered" evidence="1">
    <location>
        <begin position="1"/>
        <end position="49"/>
    </location>
</feature>
<organism evidence="3 4">
    <name type="scientific">Longimycelium tulufanense</name>
    <dbReference type="NCBI Taxonomy" id="907463"/>
    <lineage>
        <taxon>Bacteria</taxon>
        <taxon>Bacillati</taxon>
        <taxon>Actinomycetota</taxon>
        <taxon>Actinomycetes</taxon>
        <taxon>Pseudonocardiales</taxon>
        <taxon>Pseudonocardiaceae</taxon>
        <taxon>Longimycelium</taxon>
    </lineage>
</organism>
<feature type="transmembrane region" description="Helical" evidence="2">
    <location>
        <begin position="68"/>
        <end position="91"/>
    </location>
</feature>
<evidence type="ECO:0000256" key="2">
    <source>
        <dbReference type="SAM" id="Phobius"/>
    </source>
</evidence>
<keyword evidence="2" id="KW-0472">Membrane</keyword>